<keyword evidence="2" id="KW-1185">Reference proteome</keyword>
<sequence length="91" mass="10307">MLDSEITKRQVDEARFSVRSYRHFDDLYLVGHPRASASVVHMEAQLMLILSGRFIGFLPCHFAASHVAAGRLRAVKPRMFNFTSALLRNSS</sequence>
<evidence type="ECO:0000313" key="1">
    <source>
        <dbReference type="EMBL" id="TNC71741.1"/>
    </source>
</evidence>
<dbReference type="AlphaFoldDB" id="A0A5C4NA71"/>
<gene>
    <name evidence="1" type="ORF">FHG71_09950</name>
</gene>
<evidence type="ECO:0008006" key="3">
    <source>
        <dbReference type="Google" id="ProtNLM"/>
    </source>
</evidence>
<dbReference type="SUPFAM" id="SSF53850">
    <property type="entry name" value="Periplasmic binding protein-like II"/>
    <property type="match status" value="1"/>
</dbReference>
<proteinExistence type="predicted"/>
<dbReference type="OrthoDB" id="7506954at2"/>
<evidence type="ECO:0000313" key="2">
    <source>
        <dbReference type="Proteomes" id="UP000305709"/>
    </source>
</evidence>
<dbReference type="Proteomes" id="UP000305709">
    <property type="component" value="Unassembled WGS sequence"/>
</dbReference>
<reference evidence="1 2" key="1">
    <citation type="submission" date="2019-06" db="EMBL/GenBank/DDBJ databases">
        <authorList>
            <person name="Jiang L."/>
        </authorList>
    </citation>
    <scope>NUCLEOTIDE SEQUENCE [LARGE SCALE GENOMIC DNA]</scope>
    <source>
        <strain evidence="1 2">YIM 48858</strain>
    </source>
</reference>
<comment type="caution">
    <text evidence="1">The sequence shown here is derived from an EMBL/GenBank/DDBJ whole genome shotgun (WGS) entry which is preliminary data.</text>
</comment>
<name>A0A5C4NA71_9RHOB</name>
<accession>A0A5C4NA71</accession>
<organism evidence="1 2">
    <name type="scientific">Rubellimicrobium roseum</name>
    <dbReference type="NCBI Taxonomy" id="687525"/>
    <lineage>
        <taxon>Bacteria</taxon>
        <taxon>Pseudomonadati</taxon>
        <taxon>Pseudomonadota</taxon>
        <taxon>Alphaproteobacteria</taxon>
        <taxon>Rhodobacterales</taxon>
        <taxon>Roseobacteraceae</taxon>
        <taxon>Rubellimicrobium</taxon>
    </lineage>
</organism>
<protein>
    <recommendedName>
        <fullName evidence="3">LysR substrate-binding domain-containing protein</fullName>
    </recommendedName>
</protein>
<dbReference type="EMBL" id="VDFV01000011">
    <property type="protein sequence ID" value="TNC71741.1"/>
    <property type="molecule type" value="Genomic_DNA"/>
</dbReference>